<reference evidence="5 6" key="1">
    <citation type="submission" date="2022-09" db="EMBL/GenBank/DDBJ databases">
        <title>Enrichment on poylsaccharides allowed isolation of novel metabolic and taxonomic groups of Haloarchaea.</title>
        <authorList>
            <person name="Sorokin D.Y."/>
            <person name="Elcheninov A.G."/>
            <person name="Khizhniak T.V."/>
            <person name="Kolganova T.V."/>
            <person name="Kublanov I.V."/>
        </authorList>
    </citation>
    <scope>NUCLEOTIDE SEQUENCE [LARGE SCALE GENOMIC DNA]</scope>
    <source>
        <strain evidence="5 6">AArc-curdl1</strain>
    </source>
</reference>
<dbReference type="PANTHER" id="PTHR31689">
    <property type="entry name" value="DIAMINOPIMELATE EPIMERASE, CHLOROPLASTIC"/>
    <property type="match status" value="1"/>
</dbReference>
<dbReference type="EMBL" id="JAOPJZ010000003">
    <property type="protein sequence ID" value="MCU4751666.1"/>
    <property type="molecule type" value="Genomic_DNA"/>
</dbReference>
<feature type="active site" description="Proton donor" evidence="3">
    <location>
        <position position="79"/>
    </location>
</feature>
<dbReference type="EC" id="5.1.1.7" evidence="3 4"/>
<keyword evidence="3" id="KW-0963">Cytoplasm</keyword>
<protein>
    <recommendedName>
        <fullName evidence="3 4">Diaminopimelate epimerase</fullName>
        <shortName evidence="3">DAP epimerase</shortName>
        <ecNumber evidence="3 4">5.1.1.7</ecNumber>
    </recommendedName>
    <alternativeName>
        <fullName evidence="3">PLP-independent amino acid racemase</fullName>
    </alternativeName>
</protein>
<keyword evidence="3" id="KW-0457">Lysine biosynthesis</keyword>
<feature type="binding site" evidence="3">
    <location>
        <position position="206"/>
    </location>
    <ligand>
        <name>substrate</name>
    </ligand>
</feature>
<feature type="site" description="Could be important to modulate the pK values of the two catalytic cysteine residues" evidence="3">
    <location>
        <position position="158"/>
    </location>
</feature>
<proteinExistence type="inferred from homology"/>
<comment type="catalytic activity">
    <reaction evidence="3">
        <text>(2S,6S)-2,6-diaminopimelate = meso-2,6-diaminopimelate</text>
        <dbReference type="Rhea" id="RHEA:15393"/>
        <dbReference type="ChEBI" id="CHEBI:57609"/>
        <dbReference type="ChEBI" id="CHEBI:57791"/>
        <dbReference type="EC" id="5.1.1.7"/>
    </reaction>
</comment>
<dbReference type="GO" id="GO:0005829">
    <property type="term" value="C:cytosol"/>
    <property type="evidence" value="ECO:0007669"/>
    <property type="project" value="TreeGrafter"/>
</dbReference>
<organism evidence="5 6">
    <name type="scientific">Natronosalvus hydrolyticus</name>
    <dbReference type="NCBI Taxonomy" id="2979988"/>
    <lineage>
        <taxon>Archaea</taxon>
        <taxon>Methanobacteriati</taxon>
        <taxon>Methanobacteriota</taxon>
        <taxon>Stenosarchaea group</taxon>
        <taxon>Halobacteria</taxon>
        <taxon>Halobacteriales</taxon>
        <taxon>Natrialbaceae</taxon>
        <taxon>Natronosalvus</taxon>
    </lineage>
</organism>
<dbReference type="NCBIfam" id="TIGR00652">
    <property type="entry name" value="DapF"/>
    <property type="match status" value="1"/>
</dbReference>
<dbReference type="SUPFAM" id="SSF54506">
    <property type="entry name" value="Diaminopimelate epimerase-like"/>
    <property type="match status" value="2"/>
</dbReference>
<dbReference type="AlphaFoldDB" id="A0AAP2Z6R9"/>
<comment type="function">
    <text evidence="3">Catalyzes the stereoinversion of LL-2,6-diaminopimelate (L,L-DAP) to meso-diaminopimelate (meso-DAP), a precursor of L-lysine.</text>
</comment>
<keyword evidence="2 3" id="KW-0413">Isomerase</keyword>
<dbReference type="InterPro" id="IPR001653">
    <property type="entry name" value="DAP_epimerase_DapF"/>
</dbReference>
<name>A0AAP2Z6R9_9EURY</name>
<feature type="binding site" evidence="3">
    <location>
        <begin position="235"/>
        <end position="236"/>
    </location>
    <ligand>
        <name>substrate</name>
    </ligand>
</feature>
<dbReference type="HAMAP" id="MF_00197">
    <property type="entry name" value="DAP_epimerase"/>
    <property type="match status" value="1"/>
</dbReference>
<comment type="subunit">
    <text evidence="3">Homodimer.</text>
</comment>
<sequence>MSAFADIPFEKYHGTGNDFLVIDAETYVPDRRGLAARECNREAGVGADGVLYLALEDQYSPPRVIMTLVQPDGGTAPMCGNGARVAGQWAMERTGSDEVMIDTQSGTRHASREGDRIAVEMGVPTFQPRGIPATADGPLLETEIAGLEVSVVNTGVPHAVAFVENVPDEFVDTDALEAGVDRLDAVDLDAVAKPVRHADIFPLGTNVVLASPNDQGGFDQRTFERGVEGETDACGTGAVAIAAVARRLGMAESDEPVPISPIGGDLEITFDGERATLIGPVVHEFDGTVKSTHFSFEP</sequence>
<feature type="binding site" evidence="3">
    <location>
        <begin position="224"/>
        <end position="225"/>
    </location>
    <ligand>
        <name>substrate</name>
    </ligand>
</feature>
<evidence type="ECO:0000313" key="5">
    <source>
        <dbReference type="EMBL" id="MCU4751666.1"/>
    </source>
</evidence>
<gene>
    <name evidence="3 5" type="primary">dapF</name>
    <name evidence="5" type="ORF">OB919_06680</name>
</gene>
<dbReference type="Gene3D" id="3.10.310.10">
    <property type="entry name" value="Diaminopimelate Epimerase, Chain A, domain 1"/>
    <property type="match status" value="2"/>
</dbReference>
<dbReference type="PANTHER" id="PTHR31689:SF0">
    <property type="entry name" value="DIAMINOPIMELATE EPIMERASE"/>
    <property type="match status" value="1"/>
</dbReference>
<dbReference type="GO" id="GO:0008837">
    <property type="term" value="F:diaminopimelate epimerase activity"/>
    <property type="evidence" value="ECO:0007669"/>
    <property type="project" value="UniProtKB-UniRule"/>
</dbReference>
<keyword evidence="6" id="KW-1185">Reference proteome</keyword>
<evidence type="ECO:0000256" key="3">
    <source>
        <dbReference type="HAMAP-Rule" id="MF_00197"/>
    </source>
</evidence>
<dbReference type="GO" id="GO:0009089">
    <property type="term" value="P:lysine biosynthetic process via diaminopimelate"/>
    <property type="evidence" value="ECO:0007669"/>
    <property type="project" value="UniProtKB-UniRule"/>
</dbReference>
<feature type="binding site" evidence="3">
    <location>
        <position position="70"/>
    </location>
    <ligand>
        <name>substrate</name>
    </ligand>
</feature>
<comment type="pathway">
    <text evidence="3">Amino-acid biosynthesis; L-lysine biosynthesis via DAP pathway; DL-2,6-diaminopimelate from LL-2,6-diaminopimelate: step 1/1.</text>
</comment>
<feature type="binding site" evidence="3">
    <location>
        <begin position="80"/>
        <end position="81"/>
    </location>
    <ligand>
        <name>substrate</name>
    </ligand>
</feature>
<feature type="active site" description="Proton acceptor" evidence="3">
    <location>
        <position position="234"/>
    </location>
</feature>
<dbReference type="Proteomes" id="UP001321047">
    <property type="component" value="Unassembled WGS sequence"/>
</dbReference>
<comment type="caution">
    <text evidence="5">The sequence shown here is derived from an EMBL/GenBank/DDBJ whole genome shotgun (WGS) entry which is preliminary data.</text>
</comment>
<evidence type="ECO:0000256" key="2">
    <source>
        <dbReference type="ARBA" id="ARBA00023235"/>
    </source>
</evidence>
<evidence type="ECO:0000256" key="1">
    <source>
        <dbReference type="ARBA" id="ARBA00010219"/>
    </source>
</evidence>
<evidence type="ECO:0000313" key="6">
    <source>
        <dbReference type="Proteomes" id="UP001321047"/>
    </source>
</evidence>
<evidence type="ECO:0000256" key="4">
    <source>
        <dbReference type="NCBIfam" id="TIGR00652"/>
    </source>
</evidence>
<dbReference type="RefSeq" id="WP_342807677.1">
    <property type="nucleotide sequence ID" value="NZ_JAOPJZ010000003.1"/>
</dbReference>
<dbReference type="Pfam" id="PF01678">
    <property type="entry name" value="DAP_epimerase"/>
    <property type="match status" value="2"/>
</dbReference>
<accession>A0AAP2Z6R9</accession>
<comment type="similarity">
    <text evidence="1 3">Belongs to the diaminopimelate epimerase family.</text>
</comment>
<feature type="site" description="Could be important to modulate the pK values of the two catalytic cysteine residues" evidence="3">
    <location>
        <position position="224"/>
    </location>
</feature>
<feature type="binding site" evidence="3">
    <location>
        <position position="17"/>
    </location>
    <ligand>
        <name>substrate</name>
    </ligand>
</feature>
<keyword evidence="3" id="KW-0028">Amino-acid biosynthesis</keyword>
<comment type="caution">
    <text evidence="3">Lacks conserved residue(s) required for the propagation of feature annotation.</text>
</comment>
<comment type="subcellular location">
    <subcellularLocation>
        <location evidence="3">Cytoplasm</location>
    </subcellularLocation>
</comment>